<reference evidence="1" key="1">
    <citation type="submission" date="2014-11" db="EMBL/GenBank/DDBJ databases">
        <authorList>
            <person name="Amaro Gonzalez C."/>
        </authorList>
    </citation>
    <scope>NUCLEOTIDE SEQUENCE</scope>
</reference>
<dbReference type="EMBL" id="GBXM01050370">
    <property type="protein sequence ID" value="JAH58207.1"/>
    <property type="molecule type" value="Transcribed_RNA"/>
</dbReference>
<dbReference type="AlphaFoldDB" id="A0A0E9TXK0"/>
<organism evidence="1">
    <name type="scientific">Anguilla anguilla</name>
    <name type="common">European freshwater eel</name>
    <name type="synonym">Muraena anguilla</name>
    <dbReference type="NCBI Taxonomy" id="7936"/>
    <lineage>
        <taxon>Eukaryota</taxon>
        <taxon>Metazoa</taxon>
        <taxon>Chordata</taxon>
        <taxon>Craniata</taxon>
        <taxon>Vertebrata</taxon>
        <taxon>Euteleostomi</taxon>
        <taxon>Actinopterygii</taxon>
        <taxon>Neopterygii</taxon>
        <taxon>Teleostei</taxon>
        <taxon>Anguilliformes</taxon>
        <taxon>Anguillidae</taxon>
        <taxon>Anguilla</taxon>
    </lineage>
</organism>
<proteinExistence type="predicted"/>
<evidence type="ECO:0000313" key="1">
    <source>
        <dbReference type="EMBL" id="JAH58207.1"/>
    </source>
</evidence>
<name>A0A0E9TXK0_ANGAN</name>
<reference evidence="1" key="2">
    <citation type="journal article" date="2015" name="Fish Shellfish Immunol.">
        <title>Early steps in the European eel (Anguilla anguilla)-Vibrio vulnificus interaction in the gills: Role of the RtxA13 toxin.</title>
        <authorList>
            <person name="Callol A."/>
            <person name="Pajuelo D."/>
            <person name="Ebbesson L."/>
            <person name="Teles M."/>
            <person name="MacKenzie S."/>
            <person name="Amaro C."/>
        </authorList>
    </citation>
    <scope>NUCLEOTIDE SEQUENCE</scope>
</reference>
<accession>A0A0E9TXK0</accession>
<protein>
    <submittedName>
        <fullName evidence="1">Uncharacterized protein</fullName>
    </submittedName>
</protein>
<sequence length="33" mass="3691">MYVQIGAVSTSLLKNVLIYFYFISSGLKHTLPS</sequence>